<evidence type="ECO:0000256" key="1">
    <source>
        <dbReference type="SAM" id="MobiDB-lite"/>
    </source>
</evidence>
<protein>
    <submittedName>
        <fullName evidence="2">Nucleoprotein</fullName>
    </submittedName>
</protein>
<feature type="region of interest" description="Disordered" evidence="1">
    <location>
        <begin position="76"/>
        <end position="111"/>
    </location>
</feature>
<accession>A0A7D7B8A0</accession>
<sequence>MVNLFLDALNQAVNAAIARSVDAGRQLLAAQQTLQACRNLNNPGMPGNTWIQGMRVQNAQWAPDPCQKEQEAVEELMKADEGGGGDKVATEQQGGAPAPQLAHPMDPTPNEDPAIPANEYVAQSPGAHISWSPLTEGEIVDMILAEGEGMEVDPRSLEEILAAMRMAKMWCPWGGPGVINLKWSFKYHPKNSDWIERWLP</sequence>
<dbReference type="EMBL" id="MT247802">
    <property type="protein sequence ID" value="QMI57916.1"/>
    <property type="molecule type" value="Genomic_DNA"/>
</dbReference>
<reference evidence="2" key="1">
    <citation type="journal article" date="2020" name="Sci">
        <title>Metagenomics characterisation of avian parvoviruses and picornaviruses from Australian wild ducks.</title>
        <authorList>
            <person name="Vibin J."/>
            <person name="Chamings A."/>
            <person name="Klaassen M."/>
            <person name="Bhatta T.R."/>
            <person name="Alexandersen S."/>
        </authorList>
    </citation>
    <scope>NUCLEOTIDE SEQUENCE</scope>
    <source>
        <strain evidence="2">CTCPaV/N695/944nt/CT08.18/11356-AU-2018</strain>
    </source>
</reference>
<dbReference type="GO" id="GO:0019013">
    <property type="term" value="C:viral nucleocapsid"/>
    <property type="evidence" value="ECO:0007669"/>
    <property type="project" value="UniProtKB-KW"/>
</dbReference>
<name>A0A7D7B8A0_9VIRU</name>
<proteinExistence type="predicted"/>
<evidence type="ECO:0000313" key="2">
    <source>
        <dbReference type="EMBL" id="QMI57916.1"/>
    </source>
</evidence>
<keyword evidence="2" id="KW-0946">Virion</keyword>
<organism evidence="2">
    <name type="scientific">Chestnut teal chaphamaparvovirus</name>
    <dbReference type="NCBI Taxonomy" id="2759402"/>
    <lineage>
        <taxon>Viruses</taxon>
        <taxon>Monodnaviria</taxon>
        <taxon>Shotokuvirae</taxon>
        <taxon>Cossaviricota</taxon>
        <taxon>Quintoviricetes</taxon>
        <taxon>Piccovirales</taxon>
        <taxon>Parvoviridae</taxon>
        <taxon>Hamaparvovirinae</taxon>
        <taxon>Chaphamaparvovirus</taxon>
    </lineage>
</organism>
<keyword evidence="2" id="KW-0543">Viral nucleoprotein</keyword>